<organism evidence="1 2">
    <name type="scientific">Macroventuria anomochaeta</name>
    <dbReference type="NCBI Taxonomy" id="301207"/>
    <lineage>
        <taxon>Eukaryota</taxon>
        <taxon>Fungi</taxon>
        <taxon>Dikarya</taxon>
        <taxon>Ascomycota</taxon>
        <taxon>Pezizomycotina</taxon>
        <taxon>Dothideomycetes</taxon>
        <taxon>Pleosporomycetidae</taxon>
        <taxon>Pleosporales</taxon>
        <taxon>Pleosporineae</taxon>
        <taxon>Didymellaceae</taxon>
        <taxon>Macroventuria</taxon>
    </lineage>
</organism>
<keyword evidence="2" id="KW-1185">Reference proteome</keyword>
<name>A0ACB6RQN9_9PLEO</name>
<accession>A0ACB6RQN9</accession>
<reference evidence="1" key="1">
    <citation type="journal article" date="2020" name="Stud. Mycol.">
        <title>101 Dothideomycetes genomes: a test case for predicting lifestyles and emergence of pathogens.</title>
        <authorList>
            <person name="Haridas S."/>
            <person name="Albert R."/>
            <person name="Binder M."/>
            <person name="Bloem J."/>
            <person name="Labutti K."/>
            <person name="Salamov A."/>
            <person name="Andreopoulos B."/>
            <person name="Baker S."/>
            <person name="Barry K."/>
            <person name="Bills G."/>
            <person name="Bluhm B."/>
            <person name="Cannon C."/>
            <person name="Castanera R."/>
            <person name="Culley D."/>
            <person name="Daum C."/>
            <person name="Ezra D."/>
            <person name="Gonzalez J."/>
            <person name="Henrissat B."/>
            <person name="Kuo A."/>
            <person name="Liang C."/>
            <person name="Lipzen A."/>
            <person name="Lutzoni F."/>
            <person name="Magnuson J."/>
            <person name="Mondo S."/>
            <person name="Nolan M."/>
            <person name="Ohm R."/>
            <person name="Pangilinan J."/>
            <person name="Park H.-J."/>
            <person name="Ramirez L."/>
            <person name="Alfaro M."/>
            <person name="Sun H."/>
            <person name="Tritt A."/>
            <person name="Yoshinaga Y."/>
            <person name="Zwiers L.-H."/>
            <person name="Turgeon B."/>
            <person name="Goodwin S."/>
            <person name="Spatafora J."/>
            <person name="Crous P."/>
            <person name="Grigoriev I."/>
        </authorList>
    </citation>
    <scope>NUCLEOTIDE SEQUENCE</scope>
    <source>
        <strain evidence="1">CBS 525.71</strain>
    </source>
</reference>
<dbReference type="Proteomes" id="UP000799754">
    <property type="component" value="Unassembled WGS sequence"/>
</dbReference>
<evidence type="ECO:0000313" key="1">
    <source>
        <dbReference type="EMBL" id="KAF2623592.1"/>
    </source>
</evidence>
<sequence length="155" mass="17258">MQSVGTTKGRIAAISGSSLYLNSISIAICMQKLHLHGVRRSRPITLQVTSSSPTLGSTHAPGLQLLGSVFEPLIKIFFAVWNGSSKSCSKEWLVELERDVRTALPPVLEVSNEEIASLRVSQFWLRIKLWELFPRFSFLSTESVYDCTVCRQVST</sequence>
<gene>
    <name evidence="1" type="ORF">BU25DRAFT_177202</name>
</gene>
<comment type="caution">
    <text evidence="1">The sequence shown here is derived from an EMBL/GenBank/DDBJ whole genome shotgun (WGS) entry which is preliminary data.</text>
</comment>
<proteinExistence type="predicted"/>
<protein>
    <submittedName>
        <fullName evidence="1">Uncharacterized protein</fullName>
    </submittedName>
</protein>
<dbReference type="EMBL" id="MU006736">
    <property type="protein sequence ID" value="KAF2623592.1"/>
    <property type="molecule type" value="Genomic_DNA"/>
</dbReference>
<evidence type="ECO:0000313" key="2">
    <source>
        <dbReference type="Proteomes" id="UP000799754"/>
    </source>
</evidence>